<proteinExistence type="predicted"/>
<dbReference type="Proteomes" id="UP001201163">
    <property type="component" value="Unassembled WGS sequence"/>
</dbReference>
<evidence type="ECO:0000313" key="1">
    <source>
        <dbReference type="EMBL" id="KAH8983307.1"/>
    </source>
</evidence>
<evidence type="ECO:0000313" key="2">
    <source>
        <dbReference type="Proteomes" id="UP001201163"/>
    </source>
</evidence>
<accession>A0AAD4L7Q5</accession>
<protein>
    <recommendedName>
        <fullName evidence="3">HNH nuclease domain-containing protein</fullName>
    </recommendedName>
</protein>
<organism evidence="1 2">
    <name type="scientific">Lactarius akahatsu</name>
    <dbReference type="NCBI Taxonomy" id="416441"/>
    <lineage>
        <taxon>Eukaryota</taxon>
        <taxon>Fungi</taxon>
        <taxon>Dikarya</taxon>
        <taxon>Basidiomycota</taxon>
        <taxon>Agaricomycotina</taxon>
        <taxon>Agaricomycetes</taxon>
        <taxon>Russulales</taxon>
        <taxon>Russulaceae</taxon>
        <taxon>Lactarius</taxon>
    </lineage>
</organism>
<reference evidence="1" key="1">
    <citation type="submission" date="2022-01" db="EMBL/GenBank/DDBJ databases">
        <title>Comparative genomics reveals a dynamic genome evolution in the ectomycorrhizal milk-cap (Lactarius) mushrooms.</title>
        <authorList>
            <consortium name="DOE Joint Genome Institute"/>
            <person name="Lebreton A."/>
            <person name="Tang N."/>
            <person name="Kuo A."/>
            <person name="LaButti K."/>
            <person name="Drula E."/>
            <person name="Barry K."/>
            <person name="Clum A."/>
            <person name="Lipzen A."/>
            <person name="Mousain D."/>
            <person name="Ng V."/>
            <person name="Wang R."/>
            <person name="Wang X."/>
            <person name="Dai Y."/>
            <person name="Henrissat B."/>
            <person name="Grigoriev I.V."/>
            <person name="Guerin-Laguette A."/>
            <person name="Yu F."/>
            <person name="Martin F.M."/>
        </authorList>
    </citation>
    <scope>NUCLEOTIDE SEQUENCE</scope>
    <source>
        <strain evidence="1">QP</strain>
    </source>
</reference>
<dbReference type="EMBL" id="JAKELL010000090">
    <property type="protein sequence ID" value="KAH8983307.1"/>
    <property type="molecule type" value="Genomic_DNA"/>
</dbReference>
<sequence>MGDVTLRDFDGNTLSSFWQYGLIDWELFYGCVRTVIFSEGDWGIFEYDESGPGRRGALCPPNREFPHPGTYILLRPDGTPISVGLTPVSSRLRHLTVSNTPLRRSAYRERTRARDPCCLISSLPVVRGDFSRFKAAHIFPRAHDVDWVNKGYPSRITDPATLSELGGRSKIDSIQNRGHLVIPFVPGYDDIAGKVLKLDHITDHNLRPLDDLFRDHFLQGVLKNMKGAGEPTWDHEDALGGGMMDLSRRDIWGGKLGQEHLEFEVAHRLHSLRVAQESS</sequence>
<keyword evidence="2" id="KW-1185">Reference proteome</keyword>
<name>A0AAD4L7Q5_9AGAM</name>
<gene>
    <name evidence="1" type="ORF">EDB92DRAFT_1605346</name>
</gene>
<dbReference type="AlphaFoldDB" id="A0AAD4L7Q5"/>
<comment type="caution">
    <text evidence="1">The sequence shown here is derived from an EMBL/GenBank/DDBJ whole genome shotgun (WGS) entry which is preliminary data.</text>
</comment>
<evidence type="ECO:0008006" key="3">
    <source>
        <dbReference type="Google" id="ProtNLM"/>
    </source>
</evidence>